<feature type="chain" id="PRO_5043000550" evidence="1">
    <location>
        <begin position="16"/>
        <end position="125"/>
    </location>
</feature>
<accession>A0AAQ3MT05</accession>
<feature type="signal peptide" evidence="1">
    <location>
        <begin position="1"/>
        <end position="15"/>
    </location>
</feature>
<organism evidence="2 3">
    <name type="scientific">Vigna mungo</name>
    <name type="common">Black gram</name>
    <name type="synonym">Phaseolus mungo</name>
    <dbReference type="NCBI Taxonomy" id="3915"/>
    <lineage>
        <taxon>Eukaryota</taxon>
        <taxon>Viridiplantae</taxon>
        <taxon>Streptophyta</taxon>
        <taxon>Embryophyta</taxon>
        <taxon>Tracheophyta</taxon>
        <taxon>Spermatophyta</taxon>
        <taxon>Magnoliopsida</taxon>
        <taxon>eudicotyledons</taxon>
        <taxon>Gunneridae</taxon>
        <taxon>Pentapetalae</taxon>
        <taxon>rosids</taxon>
        <taxon>fabids</taxon>
        <taxon>Fabales</taxon>
        <taxon>Fabaceae</taxon>
        <taxon>Papilionoideae</taxon>
        <taxon>50 kb inversion clade</taxon>
        <taxon>NPAAA clade</taxon>
        <taxon>indigoferoid/millettioid clade</taxon>
        <taxon>Phaseoleae</taxon>
        <taxon>Vigna</taxon>
    </lineage>
</organism>
<dbReference type="Proteomes" id="UP001374535">
    <property type="component" value="Chromosome 9"/>
</dbReference>
<gene>
    <name evidence="2" type="ORF">V8G54_028963</name>
</gene>
<evidence type="ECO:0000313" key="3">
    <source>
        <dbReference type="Proteomes" id="UP001374535"/>
    </source>
</evidence>
<evidence type="ECO:0000256" key="1">
    <source>
        <dbReference type="SAM" id="SignalP"/>
    </source>
</evidence>
<dbReference type="EMBL" id="CP144692">
    <property type="protein sequence ID" value="WVY96812.1"/>
    <property type="molecule type" value="Genomic_DNA"/>
</dbReference>
<protein>
    <submittedName>
        <fullName evidence="2">Uncharacterized protein</fullName>
    </submittedName>
</protein>
<keyword evidence="1" id="KW-0732">Signal</keyword>
<name>A0AAQ3MT05_VIGMU</name>
<keyword evidence="3" id="KW-1185">Reference proteome</keyword>
<dbReference type="AlphaFoldDB" id="A0AAQ3MT05"/>
<sequence length="125" mass="13607">MKVLMKFMFAVVVVGTVVEVVPSVGGRVWKMKEEGGVLAVYDKGPVPPSGPSTCTYIPGTGGTNCPPVKEIKPNYHPHLLLPFPYRSCTLSVANVTSGFISDRLTPPTPLSYDKYYNTLCARCRI</sequence>
<evidence type="ECO:0000313" key="2">
    <source>
        <dbReference type="EMBL" id="WVY96812.1"/>
    </source>
</evidence>
<reference evidence="2 3" key="1">
    <citation type="journal article" date="2023" name="Life. Sci Alliance">
        <title>Evolutionary insights into 3D genome organization and epigenetic landscape of Vigna mungo.</title>
        <authorList>
            <person name="Junaid A."/>
            <person name="Singh B."/>
            <person name="Bhatia S."/>
        </authorList>
    </citation>
    <scope>NUCLEOTIDE SEQUENCE [LARGE SCALE GENOMIC DNA]</scope>
    <source>
        <strain evidence="2">Urdbean</strain>
    </source>
</reference>
<proteinExistence type="predicted"/>